<dbReference type="InterPro" id="IPR003342">
    <property type="entry name" value="ArnT-like_N"/>
</dbReference>
<evidence type="ECO:0000313" key="14">
    <source>
        <dbReference type="Proteomes" id="UP000035763"/>
    </source>
</evidence>
<name>W6K281_9MICO</name>
<keyword evidence="7 10" id="KW-1133">Transmembrane helix</keyword>
<dbReference type="OrthoDB" id="9776737at2"/>
<dbReference type="EMBL" id="CAJA01000514">
    <property type="protein sequence ID" value="CCH75647.1"/>
    <property type="molecule type" value="Genomic_DNA"/>
</dbReference>
<organism evidence="13 14">
    <name type="scientific">Nostocoides australiense Ben110</name>
    <dbReference type="NCBI Taxonomy" id="1193182"/>
    <lineage>
        <taxon>Bacteria</taxon>
        <taxon>Bacillati</taxon>
        <taxon>Actinomycetota</taxon>
        <taxon>Actinomycetes</taxon>
        <taxon>Micrococcales</taxon>
        <taxon>Intrasporangiaceae</taxon>
        <taxon>Nostocoides</taxon>
    </lineage>
</organism>
<dbReference type="UniPathway" id="UPA00378"/>
<dbReference type="Proteomes" id="UP000035763">
    <property type="component" value="Unassembled WGS sequence"/>
</dbReference>
<comment type="similarity">
    <text evidence="3 10">Belongs to the glycosyltransferase 39 family.</text>
</comment>
<comment type="function">
    <text evidence="10">Protein O-mannosyltransferase that catalyzes the transfer of a single mannose residue from a polyprenol phospho-mannosyl lipidic donor to the hydroxyl group of selected serine and threonine residues in acceptor proteins.</text>
</comment>
<evidence type="ECO:0000256" key="2">
    <source>
        <dbReference type="ARBA" id="ARBA00004922"/>
    </source>
</evidence>
<comment type="subcellular location">
    <subcellularLocation>
        <location evidence="10">Cell membrane</location>
    </subcellularLocation>
    <subcellularLocation>
        <location evidence="1">Endomembrane system</location>
        <topology evidence="1">Multi-pass membrane protein</topology>
    </subcellularLocation>
</comment>
<evidence type="ECO:0000259" key="12">
    <source>
        <dbReference type="Pfam" id="PF16192"/>
    </source>
</evidence>
<evidence type="ECO:0000256" key="8">
    <source>
        <dbReference type="ARBA" id="ARBA00023136"/>
    </source>
</evidence>
<feature type="transmembrane region" description="Helical" evidence="10">
    <location>
        <begin position="175"/>
        <end position="193"/>
    </location>
</feature>
<feature type="transmembrane region" description="Helical" evidence="10">
    <location>
        <begin position="123"/>
        <end position="140"/>
    </location>
</feature>
<dbReference type="AlphaFoldDB" id="W6K281"/>
<evidence type="ECO:0000256" key="6">
    <source>
        <dbReference type="ARBA" id="ARBA00022692"/>
    </source>
</evidence>
<evidence type="ECO:0000256" key="1">
    <source>
        <dbReference type="ARBA" id="ARBA00004127"/>
    </source>
</evidence>
<dbReference type="Pfam" id="PF02366">
    <property type="entry name" value="PMT"/>
    <property type="match status" value="1"/>
</dbReference>
<keyword evidence="5 10" id="KW-0808">Transferase</keyword>
<proteinExistence type="inferred from homology"/>
<feature type="domain" description="Protein O-mannosyl-transferase C-terminal four TM" evidence="12">
    <location>
        <begin position="329"/>
        <end position="520"/>
    </location>
</feature>
<evidence type="ECO:0000256" key="3">
    <source>
        <dbReference type="ARBA" id="ARBA00007222"/>
    </source>
</evidence>
<dbReference type="GO" id="GO:0004169">
    <property type="term" value="F:dolichyl-phosphate-mannose-protein mannosyltransferase activity"/>
    <property type="evidence" value="ECO:0007669"/>
    <property type="project" value="UniProtKB-UniRule"/>
</dbReference>
<feature type="transmembrane region" description="Helical" evidence="10">
    <location>
        <begin position="479"/>
        <end position="500"/>
    </location>
</feature>
<feature type="transmembrane region" description="Helical" evidence="10">
    <location>
        <begin position="244"/>
        <end position="263"/>
    </location>
</feature>
<reference evidence="13 14" key="1">
    <citation type="journal article" date="2013" name="ISME J.">
        <title>A metabolic model for members of the genus Tetrasphaera involved in enhanced biological phosphorus removal.</title>
        <authorList>
            <person name="Kristiansen R."/>
            <person name="Nguyen H.T.T."/>
            <person name="Saunders A.M."/>
            <person name="Nielsen J.L."/>
            <person name="Wimmer R."/>
            <person name="Le V.Q."/>
            <person name="McIlroy S.J."/>
            <person name="Petrovski S."/>
            <person name="Seviour R.J."/>
            <person name="Calteau A."/>
            <person name="Nielsen K.L."/>
            <person name="Nielsen P.H."/>
        </authorList>
    </citation>
    <scope>NUCLEOTIDE SEQUENCE [LARGE SCALE GENOMIC DNA]</scope>
    <source>
        <strain evidence="13 14">Ben110</strain>
    </source>
</reference>
<dbReference type="Pfam" id="PF16192">
    <property type="entry name" value="PMT_4TMC"/>
    <property type="match status" value="1"/>
</dbReference>
<feature type="transmembrane region" description="Helical" evidence="10">
    <location>
        <begin position="396"/>
        <end position="413"/>
    </location>
</feature>
<comment type="caution">
    <text evidence="13">The sequence shown here is derived from an EMBL/GenBank/DDBJ whole genome shotgun (WGS) entry which is preliminary data.</text>
</comment>
<dbReference type="STRING" id="1193182.BN11_860017"/>
<evidence type="ECO:0000256" key="5">
    <source>
        <dbReference type="ARBA" id="ARBA00022679"/>
    </source>
</evidence>
<keyword evidence="14" id="KW-1185">Reference proteome</keyword>
<evidence type="ECO:0000256" key="10">
    <source>
        <dbReference type="RuleBase" id="RU367007"/>
    </source>
</evidence>
<feature type="transmembrane region" description="Helical" evidence="10">
    <location>
        <begin position="23"/>
        <end position="43"/>
    </location>
</feature>
<dbReference type="RefSeq" id="WP_048696211.1">
    <property type="nucleotide sequence ID" value="NZ_HG764815.1"/>
</dbReference>
<feature type="transmembrane region" description="Helical" evidence="10">
    <location>
        <begin position="275"/>
        <end position="297"/>
    </location>
</feature>
<keyword evidence="10" id="KW-1003">Cell membrane</keyword>
<evidence type="ECO:0000256" key="7">
    <source>
        <dbReference type="ARBA" id="ARBA00022989"/>
    </source>
</evidence>
<protein>
    <recommendedName>
        <fullName evidence="9 10">Polyprenol-phosphate-mannose--protein mannosyltransferase</fullName>
        <ecNumber evidence="10">2.4.1.-</ecNumber>
    </recommendedName>
</protein>
<gene>
    <name evidence="13" type="ORF">BN11_860017</name>
</gene>
<dbReference type="InterPro" id="IPR032421">
    <property type="entry name" value="PMT_4TMC"/>
</dbReference>
<feature type="domain" description="ArnT-like N-terminal" evidence="11">
    <location>
        <begin position="32"/>
        <end position="279"/>
    </location>
</feature>
<dbReference type="PANTHER" id="PTHR10050:SF46">
    <property type="entry name" value="PROTEIN O-MANNOSYL-TRANSFERASE 2"/>
    <property type="match status" value="1"/>
</dbReference>
<dbReference type="PANTHER" id="PTHR10050">
    <property type="entry name" value="DOLICHYL-PHOSPHATE-MANNOSE--PROTEIN MANNOSYLTRANSFERASE"/>
    <property type="match status" value="1"/>
</dbReference>
<evidence type="ECO:0000259" key="11">
    <source>
        <dbReference type="Pfam" id="PF02366"/>
    </source>
</evidence>
<sequence length="521" mass="59293">MARVTRTEELRERLLGYRPTDRLAGWLGPLLFAVLGGILRFWALDRPHQLVFDETYYVKQGVSMLDYGVEMRWNGEGKVVDPLFTHGNTKVFITDNGDMVVHPPVGKWVIAFGEWLFGPTSSWGWRFSVAVLGTLSILMVGRIARRLFRSSFLGTLAAFLTAFEGHHFVHSRTGLLDLILMFFALAGFGAILIDRDQMRERLAQHTGRLSRHTYEAWAPLLGIRAWRWVAGLCLGLAAGTKWSGAFFLVGFGLMSVLWDMGAFRAAGIKHWVASALVVQGPLAFVAMVGTAAVTYLVSWTGWFLSDHGYKRHWADTHPSESFGWIPGSLRSLWSYHQEAYTFHQGLTAPHDYMANPWSWIIQARPTSFFYESPKRGVDGCTVNECSKAISSLGTISIWWLAVIGIFFCLYHWIFRRDWRAGALLCGLAAGWLPWMDLQHRTIFQFYSIAFEPYVVLIATFMLGLMLGRRGDPWPRRRRGLLAVGAFCLVTLSLFAFYWPIYTAQVVPYSFWAAHMWFPSWI</sequence>
<keyword evidence="8 10" id="KW-0472">Membrane</keyword>
<keyword evidence="4 10" id="KW-0328">Glycosyltransferase</keyword>
<accession>W6K281</accession>
<dbReference type="GO" id="GO:0012505">
    <property type="term" value="C:endomembrane system"/>
    <property type="evidence" value="ECO:0007669"/>
    <property type="project" value="UniProtKB-SubCell"/>
</dbReference>
<dbReference type="InterPro" id="IPR027005">
    <property type="entry name" value="PMT-like"/>
</dbReference>
<keyword evidence="6 10" id="KW-0812">Transmembrane</keyword>
<comment type="pathway">
    <text evidence="2 10">Protein modification; protein glycosylation.</text>
</comment>
<feature type="transmembrane region" description="Helical" evidence="10">
    <location>
        <begin position="152"/>
        <end position="169"/>
    </location>
</feature>
<dbReference type="GO" id="GO:0005886">
    <property type="term" value="C:plasma membrane"/>
    <property type="evidence" value="ECO:0007669"/>
    <property type="project" value="UniProtKB-SubCell"/>
</dbReference>
<evidence type="ECO:0000256" key="9">
    <source>
        <dbReference type="ARBA" id="ARBA00093617"/>
    </source>
</evidence>
<evidence type="ECO:0000313" key="13">
    <source>
        <dbReference type="EMBL" id="CCH75647.1"/>
    </source>
</evidence>
<dbReference type="EC" id="2.4.1.-" evidence="10"/>
<evidence type="ECO:0000256" key="4">
    <source>
        <dbReference type="ARBA" id="ARBA00022676"/>
    </source>
</evidence>
<feature type="transmembrane region" description="Helical" evidence="10">
    <location>
        <begin position="443"/>
        <end position="467"/>
    </location>
</feature>